<evidence type="ECO:0000313" key="2">
    <source>
        <dbReference type="Proteomes" id="UP000319865"/>
    </source>
</evidence>
<keyword evidence="2" id="KW-1185">Reference proteome</keyword>
<evidence type="ECO:0000313" key="1">
    <source>
        <dbReference type="EMBL" id="TQN40686.1"/>
    </source>
</evidence>
<accession>A0A543P9D3</accession>
<dbReference type="Pfam" id="PF01263">
    <property type="entry name" value="Aldose_epim"/>
    <property type="match status" value="1"/>
</dbReference>
<gene>
    <name evidence="1" type="ORF">FHU33_0031</name>
</gene>
<sequence length="304" mass="32778">MPDTWPDERPTDVQLSAGAARLAVDLRGGGMRRLTVGDWEVLDAYPAGTVVDGWPGAVLLPWPNRIRDGRWTWQGRELQLEVGSPEAPHAIHGLVAWQPWTALETSDDAATVGTVVEPHPGYPFRLAGAVDYRLDPGRLTVTLRVRNLGTEAAPFGAGFHPYLSVGASHDGGIGDADLTLPVRTVLELDGGLPTGRRSPFDGAVGRLGDRVLDDALTDLVRDDDGWARTRLRGPAGELELAVDGAWSWLQVFSGDVLPEGRWRRTLAVEPMTCPPNALADGVDLLVLEPGEEWAGIWTLAWTAG</sequence>
<protein>
    <submittedName>
        <fullName evidence="1">Aldose 1-epimerase</fullName>
    </submittedName>
</protein>
<dbReference type="CDD" id="cd09022">
    <property type="entry name" value="Aldose_epim_Ec_YihR"/>
    <property type="match status" value="1"/>
</dbReference>
<reference evidence="1 2" key="1">
    <citation type="submission" date="2019-06" db="EMBL/GenBank/DDBJ databases">
        <title>Sequencing the genomes of 1000 actinobacteria strains.</title>
        <authorList>
            <person name="Klenk H.-P."/>
        </authorList>
    </citation>
    <scope>NUCLEOTIDE SEQUENCE [LARGE SCALE GENOMIC DNA]</scope>
    <source>
        <strain evidence="1 2">DSM 46837</strain>
    </source>
</reference>
<dbReference type="GO" id="GO:0005975">
    <property type="term" value="P:carbohydrate metabolic process"/>
    <property type="evidence" value="ECO:0007669"/>
    <property type="project" value="InterPro"/>
</dbReference>
<dbReference type="SUPFAM" id="SSF74650">
    <property type="entry name" value="Galactose mutarotase-like"/>
    <property type="match status" value="1"/>
</dbReference>
<dbReference type="EMBL" id="VFQE01000001">
    <property type="protein sequence ID" value="TQN40686.1"/>
    <property type="molecule type" value="Genomic_DNA"/>
</dbReference>
<comment type="caution">
    <text evidence="1">The sequence shown here is derived from an EMBL/GenBank/DDBJ whole genome shotgun (WGS) entry which is preliminary data.</text>
</comment>
<dbReference type="AlphaFoldDB" id="A0A543P9D3"/>
<name>A0A543P9D3_9ACTN</name>
<organism evidence="1 2">
    <name type="scientific">Blastococcus colisei</name>
    <dbReference type="NCBI Taxonomy" id="1564162"/>
    <lineage>
        <taxon>Bacteria</taxon>
        <taxon>Bacillati</taxon>
        <taxon>Actinomycetota</taxon>
        <taxon>Actinomycetes</taxon>
        <taxon>Geodermatophilales</taxon>
        <taxon>Geodermatophilaceae</taxon>
        <taxon>Blastococcus</taxon>
    </lineage>
</organism>
<dbReference type="InterPro" id="IPR008183">
    <property type="entry name" value="Aldose_1/G6P_1-epimerase"/>
</dbReference>
<dbReference type="InterPro" id="IPR011013">
    <property type="entry name" value="Gal_mutarotase_sf_dom"/>
</dbReference>
<dbReference type="GO" id="GO:0030246">
    <property type="term" value="F:carbohydrate binding"/>
    <property type="evidence" value="ECO:0007669"/>
    <property type="project" value="InterPro"/>
</dbReference>
<dbReference type="GO" id="GO:0016853">
    <property type="term" value="F:isomerase activity"/>
    <property type="evidence" value="ECO:0007669"/>
    <property type="project" value="InterPro"/>
</dbReference>
<dbReference type="OrthoDB" id="4739604at2"/>
<dbReference type="Gene3D" id="2.70.98.10">
    <property type="match status" value="1"/>
</dbReference>
<dbReference type="InterPro" id="IPR014718">
    <property type="entry name" value="GH-type_carb-bd"/>
</dbReference>
<dbReference type="Proteomes" id="UP000319865">
    <property type="component" value="Unassembled WGS sequence"/>
</dbReference>
<proteinExistence type="predicted"/>
<dbReference type="InterPro" id="IPR037480">
    <property type="entry name" value="YihR-like"/>
</dbReference>
<dbReference type="RefSeq" id="WP_142023538.1">
    <property type="nucleotide sequence ID" value="NZ_VFQE01000001.1"/>
</dbReference>